<accession>A0A8S9K6A8</accession>
<gene>
    <name evidence="1" type="ORF">F2Q70_00039361</name>
</gene>
<protein>
    <submittedName>
        <fullName evidence="1">Uncharacterized protein</fullName>
    </submittedName>
</protein>
<proteinExistence type="predicted"/>
<comment type="caution">
    <text evidence="1">The sequence shown here is derived from an EMBL/GenBank/DDBJ whole genome shotgun (WGS) entry which is preliminary data.</text>
</comment>
<dbReference type="AlphaFoldDB" id="A0A8S9K6A8"/>
<sequence length="100" mass="11319">MASGMNHVQLAIWRAGQSMFGSPYDERDDHIQPAIWRAGRRVQLAIWRVGQYMSGSPYGKRDGPRQACHMATQKIQYGSLQRPASFLRVSIELSLVSSRL</sequence>
<dbReference type="EMBL" id="QGKY02000190">
    <property type="protein sequence ID" value="KAF2589198.1"/>
    <property type="molecule type" value="Genomic_DNA"/>
</dbReference>
<name>A0A8S9K6A8_BRACR</name>
<evidence type="ECO:0000313" key="1">
    <source>
        <dbReference type="EMBL" id="KAF2589198.1"/>
    </source>
</evidence>
<organism evidence="1">
    <name type="scientific">Brassica cretica</name>
    <name type="common">Mustard</name>
    <dbReference type="NCBI Taxonomy" id="69181"/>
    <lineage>
        <taxon>Eukaryota</taxon>
        <taxon>Viridiplantae</taxon>
        <taxon>Streptophyta</taxon>
        <taxon>Embryophyta</taxon>
        <taxon>Tracheophyta</taxon>
        <taxon>Spermatophyta</taxon>
        <taxon>Magnoliopsida</taxon>
        <taxon>eudicotyledons</taxon>
        <taxon>Gunneridae</taxon>
        <taxon>Pentapetalae</taxon>
        <taxon>rosids</taxon>
        <taxon>malvids</taxon>
        <taxon>Brassicales</taxon>
        <taxon>Brassicaceae</taxon>
        <taxon>Brassiceae</taxon>
        <taxon>Brassica</taxon>
    </lineage>
</organism>
<reference evidence="1" key="1">
    <citation type="submission" date="2019-12" db="EMBL/GenBank/DDBJ databases">
        <title>Genome sequencing and annotation of Brassica cretica.</title>
        <authorList>
            <person name="Studholme D.J."/>
            <person name="Sarris P.F."/>
        </authorList>
    </citation>
    <scope>NUCLEOTIDE SEQUENCE</scope>
    <source>
        <strain evidence="1">PFS-102/07</strain>
        <tissue evidence="1">Leaf</tissue>
    </source>
</reference>